<organism evidence="2 3">
    <name type="scientific">Cytospora schulzeri</name>
    <dbReference type="NCBI Taxonomy" id="448051"/>
    <lineage>
        <taxon>Eukaryota</taxon>
        <taxon>Fungi</taxon>
        <taxon>Dikarya</taxon>
        <taxon>Ascomycota</taxon>
        <taxon>Pezizomycotina</taxon>
        <taxon>Sordariomycetes</taxon>
        <taxon>Sordariomycetidae</taxon>
        <taxon>Diaporthales</taxon>
        <taxon>Cytosporaceae</taxon>
        <taxon>Cytospora</taxon>
    </lineage>
</organism>
<evidence type="ECO:0008006" key="4">
    <source>
        <dbReference type="Google" id="ProtNLM"/>
    </source>
</evidence>
<evidence type="ECO:0000313" key="3">
    <source>
        <dbReference type="Proteomes" id="UP000283895"/>
    </source>
</evidence>
<dbReference type="AlphaFoldDB" id="A0A423VRN0"/>
<feature type="chain" id="PRO_5019114322" description="AA1-like domain-containing protein" evidence="1">
    <location>
        <begin position="23"/>
        <end position="133"/>
    </location>
</feature>
<feature type="signal peptide" evidence="1">
    <location>
        <begin position="1"/>
        <end position="22"/>
    </location>
</feature>
<evidence type="ECO:0000256" key="1">
    <source>
        <dbReference type="SAM" id="SignalP"/>
    </source>
</evidence>
<sequence length="133" mass="14220">MQFTTLFSIATSIALASALASAGVIQQRADVLAELRTWTYTLEGDACDASASIDDAGPIEVTTRVLGECIPFASSYPTVELSGLKDGPYMFHLYITEDCTDEYDSVAMEAPGGCNTSSTGKPWLAYRVTQSTE</sequence>
<comment type="caution">
    <text evidence="2">The sequence shown here is derived from an EMBL/GenBank/DDBJ whole genome shotgun (WGS) entry which is preliminary data.</text>
</comment>
<protein>
    <recommendedName>
        <fullName evidence="4">AA1-like domain-containing protein</fullName>
    </recommendedName>
</protein>
<accession>A0A423VRN0</accession>
<reference evidence="2 3" key="1">
    <citation type="submission" date="2015-09" db="EMBL/GenBank/DDBJ databases">
        <title>Host preference determinants of Valsa canker pathogens revealed by comparative genomics.</title>
        <authorList>
            <person name="Yin Z."/>
            <person name="Huang L."/>
        </authorList>
    </citation>
    <scope>NUCLEOTIDE SEQUENCE [LARGE SCALE GENOMIC DNA]</scope>
    <source>
        <strain evidence="2 3">03-1</strain>
    </source>
</reference>
<keyword evidence="1" id="KW-0732">Signal</keyword>
<dbReference type="Proteomes" id="UP000283895">
    <property type="component" value="Unassembled WGS sequence"/>
</dbReference>
<dbReference type="EMBL" id="LKEA01000044">
    <property type="protein sequence ID" value="ROV93636.1"/>
    <property type="molecule type" value="Genomic_DNA"/>
</dbReference>
<gene>
    <name evidence="2" type="ORF">VMCG_08120</name>
</gene>
<proteinExistence type="predicted"/>
<keyword evidence="3" id="KW-1185">Reference proteome</keyword>
<name>A0A423VRN0_9PEZI</name>
<evidence type="ECO:0000313" key="2">
    <source>
        <dbReference type="EMBL" id="ROV93636.1"/>
    </source>
</evidence>